<proteinExistence type="predicted"/>
<dbReference type="Proteomes" id="UP000287447">
    <property type="component" value="Unassembled WGS sequence"/>
</dbReference>
<evidence type="ECO:0000313" key="1">
    <source>
        <dbReference type="EMBL" id="RVU34903.1"/>
    </source>
</evidence>
<keyword evidence="2" id="KW-1185">Reference proteome</keyword>
<dbReference type="AlphaFoldDB" id="A0A3S2VN90"/>
<accession>A0A3S2VN90</accession>
<evidence type="ECO:0000313" key="2">
    <source>
        <dbReference type="Proteomes" id="UP000287447"/>
    </source>
</evidence>
<name>A0A3S2VN90_9PROT</name>
<gene>
    <name evidence="1" type="ORF">EOI86_18890</name>
</gene>
<evidence type="ECO:0008006" key="3">
    <source>
        <dbReference type="Google" id="ProtNLM"/>
    </source>
</evidence>
<organism evidence="1 2">
    <name type="scientific">Hwanghaeella grinnelliae</name>
    <dbReference type="NCBI Taxonomy" id="2500179"/>
    <lineage>
        <taxon>Bacteria</taxon>
        <taxon>Pseudomonadati</taxon>
        <taxon>Pseudomonadota</taxon>
        <taxon>Alphaproteobacteria</taxon>
        <taxon>Rhodospirillales</taxon>
        <taxon>Rhodospirillaceae</taxon>
        <taxon>Hwanghaeella</taxon>
    </lineage>
</organism>
<comment type="caution">
    <text evidence="1">The sequence shown here is derived from an EMBL/GenBank/DDBJ whole genome shotgun (WGS) entry which is preliminary data.</text>
</comment>
<dbReference type="RefSeq" id="WP_127767168.1">
    <property type="nucleotide sequence ID" value="NZ_SADE01000003.1"/>
</dbReference>
<dbReference type="EMBL" id="SADE01000003">
    <property type="protein sequence ID" value="RVU34903.1"/>
    <property type="molecule type" value="Genomic_DNA"/>
</dbReference>
<reference evidence="2" key="1">
    <citation type="submission" date="2019-01" db="EMBL/GenBank/DDBJ databases">
        <title>Gri0909 isolated from a small marine red alga.</title>
        <authorList>
            <person name="Kim J."/>
            <person name="Jeong S.E."/>
            <person name="Jeon C.O."/>
        </authorList>
    </citation>
    <scope>NUCLEOTIDE SEQUENCE [LARGE SCALE GENOMIC DNA]</scope>
    <source>
        <strain evidence="2">Gri0909</strain>
    </source>
</reference>
<protein>
    <recommendedName>
        <fullName evidence="3">Motility protein</fullName>
    </recommendedName>
</protein>
<sequence>MSLEGVALASTILQGRQQISIAAVKQTAKAQQAIVNMIAQTAGTQAPNASGRGSTVNVLA</sequence>